<dbReference type="Pfam" id="PF01535">
    <property type="entry name" value="PPR"/>
    <property type="match status" value="2"/>
</dbReference>
<proteinExistence type="inferred from homology"/>
<feature type="repeat" description="PPR" evidence="3">
    <location>
        <begin position="237"/>
        <end position="271"/>
    </location>
</feature>
<dbReference type="NCBIfam" id="TIGR00756">
    <property type="entry name" value="PPR"/>
    <property type="match status" value="5"/>
</dbReference>
<dbReference type="PANTHER" id="PTHR47936:SF5">
    <property type="entry name" value="PENTACOTRIPEPTIDE-REPEAT REGION OF PRORP DOMAIN-CONTAINING PROTEIN"/>
    <property type="match status" value="1"/>
</dbReference>
<dbReference type="InterPro" id="IPR011990">
    <property type="entry name" value="TPR-like_helical_dom_sf"/>
</dbReference>
<evidence type="ECO:0000256" key="1">
    <source>
        <dbReference type="ARBA" id="ARBA00007626"/>
    </source>
</evidence>
<feature type="repeat" description="PPR" evidence="3">
    <location>
        <begin position="272"/>
        <end position="306"/>
    </location>
</feature>
<evidence type="ECO:0000256" key="2">
    <source>
        <dbReference type="ARBA" id="ARBA00022737"/>
    </source>
</evidence>
<accession>A0ABD2ZVB1</accession>
<dbReference type="Pfam" id="PF13041">
    <property type="entry name" value="PPR_2"/>
    <property type="match status" value="2"/>
</dbReference>
<feature type="repeat" description="PPR" evidence="3">
    <location>
        <begin position="167"/>
        <end position="201"/>
    </location>
</feature>
<comment type="similarity">
    <text evidence="1">Belongs to the PPR family. P subfamily.</text>
</comment>
<gene>
    <name evidence="4" type="ORF">ACH5RR_014941</name>
</gene>
<dbReference type="PROSITE" id="PS51375">
    <property type="entry name" value="PPR"/>
    <property type="match status" value="4"/>
</dbReference>
<evidence type="ECO:0000313" key="4">
    <source>
        <dbReference type="EMBL" id="KAL3522107.1"/>
    </source>
</evidence>
<name>A0ABD2ZVB1_9GENT</name>
<feature type="repeat" description="PPR" evidence="3">
    <location>
        <begin position="202"/>
        <end position="236"/>
    </location>
</feature>
<sequence length="372" mass="42656">MSSTTYTRLRSIFSKIPTPATSIKPEPAAEILPSTSSQHRKIESLVKKFKESSDNPRFRRHHSYYEATVRRLANGQHLSAIHDILEHQKKYPDITDERFAVRLICLYGKAQMVSEAQKLFDDMPSLNCERTVVSFNALLGACVNSKKFDRFHELFKEIPEKLSLEPNNVSFNTVIKALCDIGSFDSAVVVMDEMEKNSIMPDVVTFNTLLDAFYRNSRIEEAEKLWSLMEKKNVIANVRSYNSRLRGLVVDNRISDAVELIKEMSEKGVKADNYSYNAVMKGFVDIGNLQEAKMWYEKMIENECIPDKATFGMLIPFACDKDDFDYAFELCKKALRIKKAVYNSVVQRVIDGLADRSKNDEAKKLMKMAKFE</sequence>
<dbReference type="AlphaFoldDB" id="A0ABD2ZVB1"/>
<evidence type="ECO:0000256" key="3">
    <source>
        <dbReference type="PROSITE-ProRule" id="PRU00708"/>
    </source>
</evidence>
<evidence type="ECO:0000313" key="5">
    <source>
        <dbReference type="Proteomes" id="UP001630127"/>
    </source>
</evidence>
<dbReference type="InterPro" id="IPR002885">
    <property type="entry name" value="PPR_rpt"/>
</dbReference>
<dbReference type="PANTHER" id="PTHR47936">
    <property type="entry name" value="PPR_LONG DOMAIN-CONTAINING PROTEIN"/>
    <property type="match status" value="1"/>
</dbReference>
<organism evidence="4 5">
    <name type="scientific">Cinchona calisaya</name>
    <dbReference type="NCBI Taxonomy" id="153742"/>
    <lineage>
        <taxon>Eukaryota</taxon>
        <taxon>Viridiplantae</taxon>
        <taxon>Streptophyta</taxon>
        <taxon>Embryophyta</taxon>
        <taxon>Tracheophyta</taxon>
        <taxon>Spermatophyta</taxon>
        <taxon>Magnoliopsida</taxon>
        <taxon>eudicotyledons</taxon>
        <taxon>Gunneridae</taxon>
        <taxon>Pentapetalae</taxon>
        <taxon>asterids</taxon>
        <taxon>lamiids</taxon>
        <taxon>Gentianales</taxon>
        <taxon>Rubiaceae</taxon>
        <taxon>Cinchonoideae</taxon>
        <taxon>Cinchoneae</taxon>
        <taxon>Cinchona</taxon>
    </lineage>
</organism>
<dbReference type="Gene3D" id="1.25.40.10">
    <property type="entry name" value="Tetratricopeptide repeat domain"/>
    <property type="match status" value="2"/>
</dbReference>
<dbReference type="SUPFAM" id="SSF81901">
    <property type="entry name" value="HCP-like"/>
    <property type="match status" value="1"/>
</dbReference>
<dbReference type="EMBL" id="JBJUIK010000007">
    <property type="protein sequence ID" value="KAL3522107.1"/>
    <property type="molecule type" value="Genomic_DNA"/>
</dbReference>
<evidence type="ECO:0008006" key="6">
    <source>
        <dbReference type="Google" id="ProtNLM"/>
    </source>
</evidence>
<comment type="caution">
    <text evidence="4">The sequence shown here is derived from an EMBL/GenBank/DDBJ whole genome shotgun (WGS) entry which is preliminary data.</text>
</comment>
<keyword evidence="2" id="KW-0677">Repeat</keyword>
<protein>
    <recommendedName>
        <fullName evidence="6">Pentatricopeptide repeat-containing protein</fullName>
    </recommendedName>
</protein>
<keyword evidence="5" id="KW-1185">Reference proteome</keyword>
<reference evidence="4 5" key="1">
    <citation type="submission" date="2024-11" db="EMBL/GenBank/DDBJ databases">
        <title>A near-complete genome assembly of Cinchona calisaya.</title>
        <authorList>
            <person name="Lian D.C."/>
            <person name="Zhao X.W."/>
            <person name="Wei L."/>
        </authorList>
    </citation>
    <scope>NUCLEOTIDE SEQUENCE [LARGE SCALE GENOMIC DNA]</scope>
    <source>
        <tissue evidence="4">Nenye</tissue>
    </source>
</reference>
<dbReference type="Proteomes" id="UP001630127">
    <property type="component" value="Unassembled WGS sequence"/>
</dbReference>